<evidence type="ECO:0000313" key="2">
    <source>
        <dbReference type="EMBL" id="CAH2215514.1"/>
    </source>
</evidence>
<protein>
    <submittedName>
        <fullName evidence="2">Jg26769 protein</fullName>
    </submittedName>
</protein>
<dbReference type="OrthoDB" id="5978043at2759"/>
<dbReference type="AlphaFoldDB" id="A0A8S4QKH3"/>
<proteinExistence type="predicted"/>
<evidence type="ECO:0000313" key="3">
    <source>
        <dbReference type="Proteomes" id="UP000838756"/>
    </source>
</evidence>
<comment type="caution">
    <text evidence="2">The sequence shown here is derived from an EMBL/GenBank/DDBJ whole genome shotgun (WGS) entry which is preliminary data.</text>
</comment>
<dbReference type="Proteomes" id="UP000838756">
    <property type="component" value="Unassembled WGS sequence"/>
</dbReference>
<evidence type="ECO:0000256" key="1">
    <source>
        <dbReference type="SAM" id="MobiDB-lite"/>
    </source>
</evidence>
<sequence length="191" mass="21735">MRPCTSKIVADVQSKQIENSRGVVRNFDIGDKVITRNYSTKENKWIEGDIVEKTGPVSYKVLLNKGNICRRHTDQMLPMRNSRFSWSLATEPDPSSEISINDQYVNTKPRKRNNKIEEWHSPGNDAEATAVQLESQKTDEQTMTVTPPQPLRLFSPTLPPDTDGLAPLLESTADITERPKRACRLRKKEDN</sequence>
<feature type="region of interest" description="Disordered" evidence="1">
    <location>
        <begin position="134"/>
        <end position="191"/>
    </location>
</feature>
<reference evidence="2" key="1">
    <citation type="submission" date="2022-03" db="EMBL/GenBank/DDBJ databases">
        <authorList>
            <person name="Lindestad O."/>
        </authorList>
    </citation>
    <scope>NUCLEOTIDE SEQUENCE</scope>
</reference>
<accession>A0A8S4QKH3</accession>
<organism evidence="2 3">
    <name type="scientific">Pararge aegeria aegeria</name>
    <dbReference type="NCBI Taxonomy" id="348720"/>
    <lineage>
        <taxon>Eukaryota</taxon>
        <taxon>Metazoa</taxon>
        <taxon>Ecdysozoa</taxon>
        <taxon>Arthropoda</taxon>
        <taxon>Hexapoda</taxon>
        <taxon>Insecta</taxon>
        <taxon>Pterygota</taxon>
        <taxon>Neoptera</taxon>
        <taxon>Endopterygota</taxon>
        <taxon>Lepidoptera</taxon>
        <taxon>Glossata</taxon>
        <taxon>Ditrysia</taxon>
        <taxon>Papilionoidea</taxon>
        <taxon>Nymphalidae</taxon>
        <taxon>Satyrinae</taxon>
        <taxon>Satyrini</taxon>
        <taxon>Parargina</taxon>
        <taxon>Pararge</taxon>
    </lineage>
</organism>
<gene>
    <name evidence="2" type="primary">jg26769</name>
    <name evidence="2" type="ORF">PAEG_LOCUS3648</name>
</gene>
<dbReference type="EMBL" id="CAKXAJ010011857">
    <property type="protein sequence ID" value="CAH2215514.1"/>
    <property type="molecule type" value="Genomic_DNA"/>
</dbReference>
<keyword evidence="3" id="KW-1185">Reference proteome</keyword>
<feature type="compositionally biased region" description="Basic residues" evidence="1">
    <location>
        <begin position="181"/>
        <end position="191"/>
    </location>
</feature>
<name>A0A8S4QKH3_9NEOP</name>